<evidence type="ECO:0000256" key="1">
    <source>
        <dbReference type="ARBA" id="ARBA00004477"/>
    </source>
</evidence>
<sequence length="97" mass="10537">MNNITHVRVLLTCLCQGSSDKIVGASACGAAAFIFIYYSTWALITPFLEETNPLQDYFPPHEYSIYLPAAVLVAGVSVITAFFLKATSKSKGSQKTK</sequence>
<evidence type="ECO:0000256" key="2">
    <source>
        <dbReference type="ARBA" id="ARBA00005478"/>
    </source>
</evidence>
<dbReference type="VEuPathDB" id="FungiDB:BCV72DRAFT_28138"/>
<keyword evidence="3 7" id="KW-0812">Transmembrane</keyword>
<organism evidence="8">
    <name type="scientific">Rhizopus microsporus var. microsporus</name>
    <dbReference type="NCBI Taxonomy" id="86635"/>
    <lineage>
        <taxon>Eukaryota</taxon>
        <taxon>Fungi</taxon>
        <taxon>Fungi incertae sedis</taxon>
        <taxon>Mucoromycota</taxon>
        <taxon>Mucoromycotina</taxon>
        <taxon>Mucoromycetes</taxon>
        <taxon>Mucorales</taxon>
        <taxon>Mucorineae</taxon>
        <taxon>Rhizopodaceae</taxon>
        <taxon>Rhizopus</taxon>
    </lineage>
</organism>
<protein>
    <recommendedName>
        <fullName evidence="7">Dolichol phosphate-mannose biosynthesis regulatory protein</fullName>
    </recommendedName>
</protein>
<accession>A0A1X0QVF0</accession>
<evidence type="ECO:0000256" key="3">
    <source>
        <dbReference type="ARBA" id="ARBA00022692"/>
    </source>
</evidence>
<feature type="transmembrane region" description="Helical" evidence="7">
    <location>
        <begin position="64"/>
        <end position="84"/>
    </location>
</feature>
<evidence type="ECO:0000256" key="7">
    <source>
        <dbReference type="RuleBase" id="RU365084"/>
    </source>
</evidence>
<keyword evidence="6 7" id="KW-0472">Membrane</keyword>
<comment type="pathway">
    <text evidence="7">Protein modification; protein glycosylation.</text>
</comment>
<reference evidence="8" key="1">
    <citation type="journal article" date="2016" name="Proc. Natl. Acad. Sci. U.S.A.">
        <title>Lipid metabolic changes in an early divergent fungus govern the establishment of a mutualistic symbiosis with endobacteria.</title>
        <authorList>
            <person name="Lastovetsky O.A."/>
            <person name="Gaspar M.L."/>
            <person name="Mondo S.J."/>
            <person name="LaButti K.M."/>
            <person name="Sandor L."/>
            <person name="Grigoriev I.V."/>
            <person name="Henry S.A."/>
            <person name="Pawlowska T.E."/>
        </authorList>
    </citation>
    <scope>NUCLEOTIDE SEQUENCE [LARGE SCALE GENOMIC DNA]</scope>
    <source>
        <strain evidence="8">ATCC 52814</strain>
    </source>
</reference>
<comment type="subunit">
    <text evidence="7">Component of the dolichol-phosphate mannose (DPM) synthase complex.</text>
</comment>
<dbReference type="PANTHER" id="PTHR15039:SF11">
    <property type="entry name" value="DOLICHOL PHOSPHATE-MANNOSE BIOSYNTHESIS REGULATORY PROTEIN"/>
    <property type="match status" value="1"/>
</dbReference>
<proteinExistence type="inferred from homology"/>
<dbReference type="Proteomes" id="UP000242414">
    <property type="component" value="Unassembled WGS sequence"/>
</dbReference>
<name>A0A1X0QVF0_RHIZD</name>
<dbReference type="GO" id="GO:0006506">
    <property type="term" value="P:GPI anchor biosynthetic process"/>
    <property type="evidence" value="ECO:0007669"/>
    <property type="project" value="TreeGrafter"/>
</dbReference>
<evidence type="ECO:0000313" key="8">
    <source>
        <dbReference type="EMBL" id="ORE03688.1"/>
    </source>
</evidence>
<evidence type="ECO:0000256" key="6">
    <source>
        <dbReference type="ARBA" id="ARBA00023136"/>
    </source>
</evidence>
<dbReference type="Pfam" id="PF07297">
    <property type="entry name" value="DPM2"/>
    <property type="match status" value="1"/>
</dbReference>
<dbReference type="GO" id="GO:0005789">
    <property type="term" value="C:endoplasmic reticulum membrane"/>
    <property type="evidence" value="ECO:0007669"/>
    <property type="project" value="UniProtKB-SubCell"/>
</dbReference>
<dbReference type="GO" id="GO:0033185">
    <property type="term" value="C:dolichol-phosphate-mannose synthase complex"/>
    <property type="evidence" value="ECO:0007669"/>
    <property type="project" value="TreeGrafter"/>
</dbReference>
<feature type="transmembrane region" description="Helical" evidence="7">
    <location>
        <begin position="22"/>
        <end position="44"/>
    </location>
</feature>
<dbReference type="GO" id="GO:0180047">
    <property type="term" value="P:dolichol phosphate mannose biosynthetic process"/>
    <property type="evidence" value="ECO:0007669"/>
    <property type="project" value="InterPro"/>
</dbReference>
<keyword evidence="4 7" id="KW-0256">Endoplasmic reticulum</keyword>
<dbReference type="InterPro" id="IPR009914">
    <property type="entry name" value="DPM2"/>
</dbReference>
<comment type="function">
    <text evidence="7">Regulatory subunit of the dolichol-phosphate mannose (DPM) synthase complex; essential for the ER localization.</text>
</comment>
<gene>
    <name evidence="8" type="ORF">BCV72DRAFT_28138</name>
</gene>
<dbReference type="AlphaFoldDB" id="A0A1X0QVF0"/>
<dbReference type="GO" id="GO:0030234">
    <property type="term" value="F:enzyme regulator activity"/>
    <property type="evidence" value="ECO:0007669"/>
    <property type="project" value="UniProtKB-UniRule"/>
</dbReference>
<comment type="similarity">
    <text evidence="2 7">Belongs to the DPM2 family.</text>
</comment>
<dbReference type="PANTHER" id="PTHR15039">
    <property type="entry name" value="DOLICHOL PHOSPHATE-MANNOSE BIOSYNTHESIS REGULATORY PROTEIN"/>
    <property type="match status" value="1"/>
</dbReference>
<evidence type="ECO:0000256" key="4">
    <source>
        <dbReference type="ARBA" id="ARBA00022824"/>
    </source>
</evidence>
<evidence type="ECO:0000256" key="5">
    <source>
        <dbReference type="ARBA" id="ARBA00022989"/>
    </source>
</evidence>
<dbReference type="OrthoDB" id="311279at2759"/>
<dbReference type="EMBL" id="KV921995">
    <property type="protein sequence ID" value="ORE03688.1"/>
    <property type="molecule type" value="Genomic_DNA"/>
</dbReference>
<comment type="subcellular location">
    <subcellularLocation>
        <location evidence="1 7">Endoplasmic reticulum membrane</location>
        <topology evidence="1 7">Multi-pass membrane protein</topology>
    </subcellularLocation>
</comment>
<keyword evidence="5 7" id="KW-1133">Transmembrane helix</keyword>
<dbReference type="UniPathway" id="UPA00378"/>